<evidence type="ECO:0000313" key="7">
    <source>
        <dbReference type="EMBL" id="QDW81154.1"/>
    </source>
</evidence>
<dbReference type="SMART" id="SM00184">
    <property type="entry name" value="RING"/>
    <property type="match status" value="1"/>
</dbReference>
<proteinExistence type="predicted"/>
<dbReference type="PROSITE" id="PS50089">
    <property type="entry name" value="ZF_RING_2"/>
    <property type="match status" value="1"/>
</dbReference>
<dbReference type="SMART" id="SM00238">
    <property type="entry name" value="BIR"/>
    <property type="match status" value="1"/>
</dbReference>
<reference evidence="8" key="3">
    <citation type="journal article" date="2019" name="Virology">
        <title>Single nucleotide polymorphism (SNP) frequencies and distribution reveal complex genetic composition of seven novel natural isolates of Cydia pomonella granulovirus.</title>
        <authorList>
            <person name="Fan J."/>
            <person name="Wennmann J.T."/>
            <person name="Wang D."/>
            <person name="Jehle J.A."/>
        </authorList>
    </citation>
    <scope>NUCLEOTIDE SEQUENCE</scope>
    <source>
        <strain evidence="8">CpGV-ALE</strain>
        <strain evidence="9">CpGV-KS1</strain>
        <strain evidence="10">CpGV-KS2</strain>
        <strain evidence="11">CpGV-ZY</strain>
    </source>
</reference>
<dbReference type="PANTHER" id="PTHR10044:SF139">
    <property type="entry name" value="DEATH-ASSOCIATED INHIBITOR OF APOPTOSIS 2"/>
    <property type="match status" value="1"/>
</dbReference>
<dbReference type="InterPro" id="IPR050784">
    <property type="entry name" value="IAP"/>
</dbReference>
<dbReference type="SUPFAM" id="SSF57924">
    <property type="entry name" value="Inhibitor of apoptosis (IAP) repeat"/>
    <property type="match status" value="1"/>
</dbReference>
<evidence type="ECO:0000313" key="9">
    <source>
        <dbReference type="EMBL" id="QGY99600.1"/>
    </source>
</evidence>
<dbReference type="KEGG" id="vg:921483"/>
<dbReference type="InterPro" id="IPR001841">
    <property type="entry name" value="Znf_RING"/>
</dbReference>
<protein>
    <submittedName>
        <fullName evidence="5 7 8">IAP</fullName>
    </submittedName>
</protein>
<evidence type="ECO:0000313" key="6">
    <source>
        <dbReference type="EMBL" id="AIU37301.1"/>
    </source>
</evidence>
<dbReference type="EMBL" id="MN696167">
    <property type="protein sequence ID" value="QGY99600.1"/>
    <property type="molecule type" value="Genomic_DNA"/>
</dbReference>
<evidence type="ECO:0000256" key="1">
    <source>
        <dbReference type="PROSITE-ProRule" id="PRU00175"/>
    </source>
</evidence>
<dbReference type="OrthoDB" id="9255at10239"/>
<organism evidence="5">
    <name type="scientific">Cydia pomonella granulosis virus</name>
    <name type="common">CpGV</name>
    <name type="synonym">Cydia pomonella granulovirus</name>
    <dbReference type="NCBI Taxonomy" id="28289"/>
    <lineage>
        <taxon>Viruses</taxon>
        <taxon>Viruses incertae sedis</taxon>
        <taxon>Naldaviricetes</taxon>
        <taxon>Lefavirales</taxon>
        <taxon>Baculoviridae</taxon>
        <taxon>Betabaculovirus</taxon>
        <taxon>Betabaculovirus cypomonellae</taxon>
    </lineage>
</organism>
<sequence>MASSTSSDSSNTNVVFMVYNNQIVDMEQVFEVLVSGGLFRQSNDGDSGIGSEDEETKARLRREFSDAMDMKRPLRRGLNTVAARLKTFKKWPVGLGQSKEEMVEAGLCYSGRGDQVECFCCGESICDWRVGDDPWRRHIEANMGCQFVVMKKSDEFIKSVVNETQPQTDNSIVNEQEIVIPNDNVNNAGDNSLCVICLDNTRNMCLLPCKHVVVCGDCLSTVDDRRCPVCRQKIVLFTPVFLN</sequence>
<dbReference type="Gene3D" id="1.10.1170.10">
    <property type="entry name" value="Inhibitor Of Apoptosis Protein (2mihbC-IAP-1), Chain A"/>
    <property type="match status" value="1"/>
</dbReference>
<gene>
    <name evidence="5" type="primary">orf94</name>
</gene>
<dbReference type="PANTHER" id="PTHR10044">
    <property type="entry name" value="INHIBITOR OF APOPTOSIS"/>
    <property type="match status" value="1"/>
</dbReference>
<dbReference type="PROSITE" id="PS50143">
    <property type="entry name" value="BIR_REPEAT_2"/>
    <property type="match status" value="1"/>
</dbReference>
<organismHost>
    <name type="scientific">Cydia pomonella</name>
    <name type="common">Codling moth</name>
    <dbReference type="NCBI Taxonomy" id="82600"/>
</organismHost>
<reference evidence="3" key="2">
    <citation type="submission" date="2014-07" db="EMBL/GenBank/DDBJ databases">
        <title>Comparative genomics of CpGV: Evolution of a crop protection agent.</title>
        <authorList>
            <person name="Radtke P.C."/>
            <person name="Jehle J.A."/>
        </authorList>
    </citation>
    <scope>NUCLEOTIDE SEQUENCE</scope>
    <source>
        <strain evidence="3">CpGV-I07</strain>
    </source>
</reference>
<reference evidence="5" key="1">
    <citation type="journal article" date="2014" name="Proc. Natl. Acad. Sci. U.S.A.">
        <title>Baculovirus resistance in codling moth is virus isolate-dependent and the consequence of a mutation in viral gene pe38.</title>
        <authorList>
            <person name="Gebhardt M.M."/>
            <person name="Eberle K.E."/>
            <person name="Radtke P."/>
            <person name="Jehle J.A."/>
        </authorList>
    </citation>
    <scope>NUCLEOTIDE SEQUENCE</scope>
    <source>
        <strain evidence="6">CpGV-E2</strain>
        <strain evidence="3">CpGV-I07</strain>
        <strain evidence="5">CpGV-I12</strain>
        <strain evidence="4">CpGV-M</strain>
    </source>
</reference>
<dbReference type="EMBL" id="KM217576">
    <property type="protein sequence ID" value="AIU37162.1"/>
    <property type="molecule type" value="Genomic_DNA"/>
</dbReference>
<dbReference type="InterPro" id="IPR001370">
    <property type="entry name" value="BIR_rpt"/>
</dbReference>
<dbReference type="EMBL" id="MN696165">
    <property type="protein sequence ID" value="QGY99316.1"/>
    <property type="molecule type" value="Genomic_DNA"/>
</dbReference>
<keyword evidence="1" id="KW-0863">Zinc-finger</keyword>
<dbReference type="EMBL" id="MN696171">
    <property type="protein sequence ID" value="QGZ00167.1"/>
    <property type="molecule type" value="Genomic_DNA"/>
</dbReference>
<dbReference type="CDD" id="cd00022">
    <property type="entry name" value="BIR"/>
    <property type="match status" value="1"/>
</dbReference>
<evidence type="ECO:0000313" key="3">
    <source>
        <dbReference type="EMBL" id="AIU36877.1"/>
    </source>
</evidence>
<reference evidence="7" key="4">
    <citation type="journal article" date="2019" name="Viruses">
        <title>Genome Analysis of A Novel South African Cydia pomonella granulovirus (CpGV-SA) with Resistance-Breaking Potential.</title>
        <authorList>
            <person name="Motsoeneng B."/>
            <person name="Jukes M.D."/>
            <person name="Knox C.M."/>
            <person name="Hill M.P."/>
            <person name="Moore S.D."/>
        </authorList>
    </citation>
    <scope>NUCLEOTIDE SEQUENCE</scope>
    <source>
        <strain evidence="7">CpGV-SA</strain>
    </source>
</reference>
<dbReference type="Pfam" id="PF00653">
    <property type="entry name" value="BIR"/>
    <property type="match status" value="1"/>
</dbReference>
<keyword evidence="1" id="KW-0479">Metal-binding</keyword>
<evidence type="ECO:0000313" key="8">
    <source>
        <dbReference type="EMBL" id="QGY99316.1"/>
    </source>
</evidence>
<dbReference type="InterPro" id="IPR013083">
    <property type="entry name" value="Znf_RING/FYVE/PHD"/>
</dbReference>
<dbReference type="EMBL" id="KM217575">
    <property type="protein sequence ID" value="AIU37020.1"/>
    <property type="molecule type" value="Genomic_DNA"/>
</dbReference>
<dbReference type="Gene3D" id="3.30.40.10">
    <property type="entry name" value="Zinc/RING finger domain, C3HC4 (zinc finger)"/>
    <property type="match status" value="1"/>
</dbReference>
<feature type="domain" description="RING-type" evidence="2">
    <location>
        <begin position="194"/>
        <end position="231"/>
    </location>
</feature>
<evidence type="ECO:0000313" key="11">
    <source>
        <dbReference type="EMBL" id="QGZ00167.1"/>
    </source>
</evidence>
<dbReference type="EMBL" id="KM217577">
    <property type="protein sequence ID" value="AIU37301.1"/>
    <property type="molecule type" value="Genomic_DNA"/>
</dbReference>
<keyword evidence="1" id="KW-0862">Zinc</keyword>
<evidence type="ECO:0000259" key="2">
    <source>
        <dbReference type="PROSITE" id="PS50089"/>
    </source>
</evidence>
<dbReference type="EMBL" id="MN696168">
    <property type="protein sequence ID" value="QGY99742.1"/>
    <property type="molecule type" value="Genomic_DNA"/>
</dbReference>
<dbReference type="GO" id="GO:0008270">
    <property type="term" value="F:zinc ion binding"/>
    <property type="evidence" value="ECO:0007669"/>
    <property type="project" value="UniProtKB-KW"/>
</dbReference>
<evidence type="ECO:0000313" key="10">
    <source>
        <dbReference type="EMBL" id="QGY99742.1"/>
    </source>
</evidence>
<evidence type="ECO:0000313" key="5">
    <source>
        <dbReference type="EMBL" id="AIU37162.1"/>
    </source>
</evidence>
<name>A0A097P1Y9_GVCP</name>
<accession>A0A097P1Y9</accession>
<dbReference type="EMBL" id="MN075941">
    <property type="protein sequence ID" value="QDW81154.1"/>
    <property type="molecule type" value="Genomic_DNA"/>
</dbReference>
<dbReference type="Pfam" id="PF13920">
    <property type="entry name" value="zf-C3HC4_3"/>
    <property type="match status" value="1"/>
</dbReference>
<dbReference type="EMBL" id="KM217574">
    <property type="protein sequence ID" value="AIU36877.1"/>
    <property type="molecule type" value="Genomic_DNA"/>
</dbReference>
<evidence type="ECO:0000313" key="4">
    <source>
        <dbReference type="EMBL" id="AIU37020.1"/>
    </source>
</evidence>
<dbReference type="CDD" id="cd16649">
    <property type="entry name" value="mRING-HC-C3HC5_CGRF1-like"/>
    <property type="match status" value="1"/>
</dbReference>